<dbReference type="RefSeq" id="WP_353710443.1">
    <property type="nucleotide sequence ID" value="NZ_CP159279.1"/>
</dbReference>
<accession>A0AAU8ELZ1</accession>
<evidence type="ECO:0008006" key="4">
    <source>
        <dbReference type="Google" id="ProtNLM"/>
    </source>
</evidence>
<evidence type="ECO:0000256" key="1">
    <source>
        <dbReference type="SAM" id="MobiDB-lite"/>
    </source>
</evidence>
<feature type="chain" id="PRO_5043392233" description="Lipoprotein" evidence="2">
    <location>
        <begin position="34"/>
        <end position="245"/>
    </location>
</feature>
<feature type="compositionally biased region" description="Low complexity" evidence="1">
    <location>
        <begin position="68"/>
        <end position="79"/>
    </location>
</feature>
<organism evidence="3">
    <name type="scientific">Arthrobacter sp. K5</name>
    <dbReference type="NCBI Taxonomy" id="2839623"/>
    <lineage>
        <taxon>Bacteria</taxon>
        <taxon>Bacillati</taxon>
        <taxon>Actinomycetota</taxon>
        <taxon>Actinomycetes</taxon>
        <taxon>Micrococcales</taxon>
        <taxon>Micrococcaceae</taxon>
        <taxon>Arthrobacter</taxon>
    </lineage>
</organism>
<feature type="region of interest" description="Disordered" evidence="1">
    <location>
        <begin position="39"/>
        <end position="81"/>
    </location>
</feature>
<evidence type="ECO:0000256" key="2">
    <source>
        <dbReference type="SAM" id="SignalP"/>
    </source>
</evidence>
<gene>
    <name evidence="3" type="ORF">ABRP34_12640</name>
</gene>
<proteinExistence type="predicted"/>
<dbReference type="EMBL" id="CP159279">
    <property type="protein sequence ID" value="XCH09698.1"/>
    <property type="molecule type" value="Genomic_DNA"/>
</dbReference>
<sequence length="245" mass="24129">MKGTTMRPAFRAPVVTALAAAALSLAGCGAMVAAAPSSSSPATSATASASPTPSASAGGGAGAGGAANPGTSPSPAPAADVKTFTFPNGHVSFKYPAGWKVELFTGSGSPSDSATATVVDAGGTKQATVYSGRIADGVSHPVTRTVFESAPVPGLAAQPAPAAQYAFYVDRMDSNATYRMHLAAGAPKSGQGTALDGIIRAGDGVIVADVQFIEKPFANDAAAKSWLAGAEGQALKALLLSISYR</sequence>
<keyword evidence="2" id="KW-0732">Signal</keyword>
<feature type="compositionally biased region" description="Low complexity" evidence="1">
    <location>
        <begin position="39"/>
        <end position="56"/>
    </location>
</feature>
<protein>
    <recommendedName>
        <fullName evidence="4">Lipoprotein</fullName>
    </recommendedName>
</protein>
<feature type="compositionally biased region" description="Gly residues" evidence="1">
    <location>
        <begin position="57"/>
        <end position="67"/>
    </location>
</feature>
<dbReference type="PROSITE" id="PS51257">
    <property type="entry name" value="PROKAR_LIPOPROTEIN"/>
    <property type="match status" value="1"/>
</dbReference>
<dbReference type="AlphaFoldDB" id="A0AAU8ELZ1"/>
<reference evidence="3" key="1">
    <citation type="submission" date="2024-06" db="EMBL/GenBank/DDBJ databases">
        <title>Biodegradation of dimethachlon by Arthrobacter sp. K5: mechanistic insights and ecological implications.</title>
        <authorList>
            <person name="Hu S."/>
            <person name="Lu P."/>
        </authorList>
    </citation>
    <scope>NUCLEOTIDE SEQUENCE</scope>
    <source>
        <strain evidence="3">K5</strain>
    </source>
</reference>
<feature type="signal peptide" evidence="2">
    <location>
        <begin position="1"/>
        <end position="33"/>
    </location>
</feature>
<evidence type="ECO:0000313" key="3">
    <source>
        <dbReference type="EMBL" id="XCH09698.1"/>
    </source>
</evidence>
<name>A0AAU8ELZ1_9MICC</name>